<dbReference type="EMBL" id="JXXN02000120">
    <property type="protein sequence ID" value="THD28563.1"/>
    <property type="molecule type" value="Genomic_DNA"/>
</dbReference>
<feature type="region of interest" description="Disordered" evidence="12">
    <location>
        <begin position="577"/>
        <end position="602"/>
    </location>
</feature>
<reference evidence="15" key="1">
    <citation type="submission" date="2019-03" db="EMBL/GenBank/DDBJ databases">
        <title>Improved annotation for the trematode Fasciola hepatica.</title>
        <authorList>
            <person name="Choi Y.-J."/>
            <person name="Martin J."/>
            <person name="Mitreva M."/>
        </authorList>
    </citation>
    <scope>NUCLEOTIDE SEQUENCE [LARGE SCALE GENOMIC DNA]</scope>
</reference>
<dbReference type="Gene3D" id="1.10.10.60">
    <property type="entry name" value="Homeodomain-like"/>
    <property type="match status" value="1"/>
</dbReference>
<dbReference type="PANTHER" id="PTHR24208:SF166">
    <property type="entry name" value="LIM HOMEOBOX TRANSCRIPTION FACTOR 1 ALPHA, ISOFORM B"/>
    <property type="match status" value="1"/>
</dbReference>
<evidence type="ECO:0000256" key="11">
    <source>
        <dbReference type="RuleBase" id="RU000682"/>
    </source>
</evidence>
<evidence type="ECO:0000256" key="1">
    <source>
        <dbReference type="ARBA" id="ARBA00004123"/>
    </source>
</evidence>
<dbReference type="InterPro" id="IPR009057">
    <property type="entry name" value="Homeodomain-like_sf"/>
</dbReference>
<comment type="caution">
    <text evidence="15">The sequence shown here is derived from an EMBL/GenBank/DDBJ whole genome shotgun (WGS) entry which is preliminary data.</text>
</comment>
<feature type="compositionally biased region" description="Low complexity" evidence="12">
    <location>
        <begin position="693"/>
        <end position="718"/>
    </location>
</feature>
<dbReference type="SMART" id="SM00389">
    <property type="entry name" value="HOX"/>
    <property type="match status" value="1"/>
</dbReference>
<evidence type="ECO:0000256" key="8">
    <source>
        <dbReference type="ARBA" id="ARBA00023242"/>
    </source>
</evidence>
<dbReference type="GO" id="GO:0000981">
    <property type="term" value="F:DNA-binding transcription factor activity, RNA polymerase II-specific"/>
    <property type="evidence" value="ECO:0007669"/>
    <property type="project" value="TreeGrafter"/>
</dbReference>
<dbReference type="Pfam" id="PF00412">
    <property type="entry name" value="LIM"/>
    <property type="match status" value="2"/>
</dbReference>
<proteinExistence type="predicted"/>
<dbReference type="SUPFAM" id="SSF57716">
    <property type="entry name" value="Glucocorticoid receptor-like (DNA-binding domain)"/>
    <property type="match status" value="1"/>
</dbReference>
<keyword evidence="6 9" id="KW-0238">DNA-binding</keyword>
<feature type="domain" description="Homeobox" evidence="14">
    <location>
        <begin position="626"/>
        <end position="686"/>
    </location>
</feature>
<feature type="compositionally biased region" description="Low complexity" evidence="12">
    <location>
        <begin position="482"/>
        <end position="495"/>
    </location>
</feature>
<gene>
    <name evidence="15" type="ORF">D915_000609</name>
</gene>
<evidence type="ECO:0000256" key="10">
    <source>
        <dbReference type="PROSITE-ProRule" id="PRU00125"/>
    </source>
</evidence>
<keyword evidence="3" id="KW-0677">Repeat</keyword>
<evidence type="ECO:0000256" key="9">
    <source>
        <dbReference type="PROSITE-ProRule" id="PRU00108"/>
    </source>
</evidence>
<dbReference type="FunFam" id="1.10.10.60:FF:000027">
    <property type="entry name" value="LIM/homeobox protein Lhx9"/>
    <property type="match status" value="1"/>
</dbReference>
<dbReference type="CDD" id="cd00086">
    <property type="entry name" value="homeodomain"/>
    <property type="match status" value="1"/>
</dbReference>
<keyword evidence="5 10" id="KW-0440">LIM domain</keyword>
<feature type="compositionally biased region" description="Polar residues" evidence="12">
    <location>
        <begin position="578"/>
        <end position="595"/>
    </location>
</feature>
<evidence type="ECO:0000256" key="3">
    <source>
        <dbReference type="ARBA" id="ARBA00022737"/>
    </source>
</evidence>
<sequence length="898" mass="98750">MSTNYVTSNSISNDSYSSMGPLMCLPASYPMQDEPCTDQWLPPQWLHRFQIVPKMSLHQTVTTLPEVDGTGRESIGDGADYRDFSPDNDIKSEFTADSHSNPCLWTSSSFSSHLSLTKRLSDVLTEPEPVPVTHSTPASLGFEQPKSEPNVNGQTTFSSTTSTAFSEWKANPTCAGCDQLMKVDKPCLRLSDGRLWHVDCLVCAQCTKPLHLDPSCFSREGNIYCKEDYQRLFKMNKLFPVCAACQQPIHSLDLIMRVSGTIYHYTCFTCTQCTRMLRPGDQFFVRHGQLVCGQFVCQVRANKEPDHDRTISRTPSPGPQEQITPCDYDRDPLPTQFPFPFILPRSELVQEDQPAEKMTLTEQRTVINHKKYSLSEFDPDEAGCKAGRPVITPTCEQLSDLSEYNPLIELTIPPRDNAYLGSPHQFGFEFNPNSVPHHFFDPESDSVPASLPFPATISPRSRIYPSQNENGLNSVVIPYPHSNRSPTHSSVTSSSLGSLSTRSLIHPIQSCLCPIPSMGPSSICDDLTKMATYSSFLPTSGVTLVPSSPRIGPNPLLNAPTGLLKLISPGASMLYGQTPVTSPNSGPLSLGNSSQKRNRKRRAGLHQNFDAVCLTGPNGYCLGLSQRQKRMRTSFKHHQLRAMKAYFNMNHNPDVKDLKVLTEKTGLSKRVLQVWFQNARAKYRRSLHRQEGPNPNQNTNSINTISATTGDDNNNANDTTKIPFSKAINSCTNIATAAVTATTGKTTNTSGNNLGNKPHEMATSSTSSTSDSALLSSNSFSDCDSKSSHFDLVETGSQLSPKSLYRNSHSHINEDLVAPALDILSEIHRKPLHSIGIKTSDPGGIYSLRLASSSPPHLGSAVPNPFDATDSRIPHTTFSFISSNCRPRDLCTLGSIHG</sequence>
<dbReference type="Proteomes" id="UP000230066">
    <property type="component" value="Unassembled WGS sequence"/>
</dbReference>
<evidence type="ECO:0000256" key="12">
    <source>
        <dbReference type="SAM" id="MobiDB-lite"/>
    </source>
</evidence>
<evidence type="ECO:0000256" key="2">
    <source>
        <dbReference type="ARBA" id="ARBA00022723"/>
    </source>
</evidence>
<feature type="region of interest" description="Disordered" evidence="12">
    <location>
        <begin position="126"/>
        <end position="156"/>
    </location>
</feature>
<protein>
    <submittedName>
        <fullName evidence="15">LIM/homeobox protein Lhx2</fullName>
    </submittedName>
</protein>
<feature type="domain" description="LIM zinc-binding" evidence="13">
    <location>
        <begin position="240"/>
        <end position="302"/>
    </location>
</feature>
<feature type="region of interest" description="Disordered" evidence="12">
    <location>
        <begin position="744"/>
        <end position="773"/>
    </location>
</feature>
<evidence type="ECO:0000256" key="6">
    <source>
        <dbReference type="ARBA" id="ARBA00023125"/>
    </source>
</evidence>
<evidence type="ECO:0000256" key="4">
    <source>
        <dbReference type="ARBA" id="ARBA00022833"/>
    </source>
</evidence>
<comment type="subcellular location">
    <subcellularLocation>
        <location evidence="1 9 11">Nucleus</location>
    </subcellularLocation>
</comment>
<dbReference type="PROSITE" id="PS50023">
    <property type="entry name" value="LIM_DOMAIN_2"/>
    <property type="match status" value="2"/>
</dbReference>
<dbReference type="GO" id="GO:0005634">
    <property type="term" value="C:nucleus"/>
    <property type="evidence" value="ECO:0007669"/>
    <property type="project" value="UniProtKB-SubCell"/>
</dbReference>
<evidence type="ECO:0000256" key="5">
    <source>
        <dbReference type="ARBA" id="ARBA00023038"/>
    </source>
</evidence>
<keyword evidence="8 9" id="KW-0539">Nucleus</keyword>
<keyword evidence="2 10" id="KW-0479">Metal-binding</keyword>
<evidence type="ECO:0000313" key="15">
    <source>
        <dbReference type="EMBL" id="THD28563.1"/>
    </source>
</evidence>
<evidence type="ECO:0000259" key="14">
    <source>
        <dbReference type="PROSITE" id="PS50071"/>
    </source>
</evidence>
<dbReference type="GO" id="GO:0030182">
    <property type="term" value="P:neuron differentiation"/>
    <property type="evidence" value="ECO:0007669"/>
    <property type="project" value="TreeGrafter"/>
</dbReference>
<dbReference type="PANTHER" id="PTHR24208">
    <property type="entry name" value="LIM/HOMEOBOX PROTEIN LHX"/>
    <property type="match status" value="1"/>
</dbReference>
<dbReference type="Pfam" id="PF00046">
    <property type="entry name" value="Homeodomain"/>
    <property type="match status" value="1"/>
</dbReference>
<keyword evidence="16" id="KW-1185">Reference proteome</keyword>
<dbReference type="InterPro" id="IPR001781">
    <property type="entry name" value="Znf_LIM"/>
</dbReference>
<accession>A0A4E0RM37</accession>
<dbReference type="InterPro" id="IPR050453">
    <property type="entry name" value="LIM_Homeobox_TF"/>
</dbReference>
<dbReference type="PROSITE" id="PS50071">
    <property type="entry name" value="HOMEOBOX_2"/>
    <property type="match status" value="1"/>
</dbReference>
<dbReference type="SMART" id="SM00132">
    <property type="entry name" value="LIM"/>
    <property type="match status" value="2"/>
</dbReference>
<feature type="DNA-binding region" description="Homeobox" evidence="9">
    <location>
        <begin position="628"/>
        <end position="687"/>
    </location>
</feature>
<organism evidence="15 16">
    <name type="scientific">Fasciola hepatica</name>
    <name type="common">Liver fluke</name>
    <dbReference type="NCBI Taxonomy" id="6192"/>
    <lineage>
        <taxon>Eukaryota</taxon>
        <taxon>Metazoa</taxon>
        <taxon>Spiralia</taxon>
        <taxon>Lophotrochozoa</taxon>
        <taxon>Platyhelminthes</taxon>
        <taxon>Trematoda</taxon>
        <taxon>Digenea</taxon>
        <taxon>Plagiorchiida</taxon>
        <taxon>Echinostomata</taxon>
        <taxon>Echinostomatoidea</taxon>
        <taxon>Fasciolidae</taxon>
        <taxon>Fasciola</taxon>
    </lineage>
</organism>
<dbReference type="InterPro" id="IPR001356">
    <property type="entry name" value="HD"/>
</dbReference>
<dbReference type="PROSITE" id="PS00478">
    <property type="entry name" value="LIM_DOMAIN_1"/>
    <property type="match status" value="1"/>
</dbReference>
<evidence type="ECO:0000313" key="16">
    <source>
        <dbReference type="Proteomes" id="UP000230066"/>
    </source>
</evidence>
<dbReference type="Gene3D" id="2.10.110.10">
    <property type="entry name" value="Cysteine Rich Protein"/>
    <property type="match status" value="2"/>
</dbReference>
<dbReference type="GO" id="GO:0000977">
    <property type="term" value="F:RNA polymerase II transcription regulatory region sequence-specific DNA binding"/>
    <property type="evidence" value="ECO:0007669"/>
    <property type="project" value="TreeGrafter"/>
</dbReference>
<dbReference type="SUPFAM" id="SSF46689">
    <property type="entry name" value="Homeodomain-like"/>
    <property type="match status" value="1"/>
</dbReference>
<feature type="domain" description="LIM zinc-binding" evidence="13">
    <location>
        <begin position="172"/>
        <end position="235"/>
    </location>
</feature>
<dbReference type="AlphaFoldDB" id="A0A4E0RM37"/>
<keyword evidence="4 10" id="KW-0862">Zinc</keyword>
<evidence type="ECO:0000259" key="13">
    <source>
        <dbReference type="PROSITE" id="PS50023"/>
    </source>
</evidence>
<keyword evidence="7 9" id="KW-0371">Homeobox</keyword>
<feature type="region of interest" description="Disordered" evidence="12">
    <location>
        <begin position="685"/>
        <end position="718"/>
    </location>
</feature>
<feature type="region of interest" description="Disordered" evidence="12">
    <location>
        <begin position="474"/>
        <end position="495"/>
    </location>
</feature>
<dbReference type="GO" id="GO:0046872">
    <property type="term" value="F:metal ion binding"/>
    <property type="evidence" value="ECO:0007669"/>
    <property type="project" value="UniProtKB-KW"/>
</dbReference>
<evidence type="ECO:0000256" key="7">
    <source>
        <dbReference type="ARBA" id="ARBA00023155"/>
    </source>
</evidence>
<name>A0A4E0RM37_FASHE</name>